<evidence type="ECO:0000313" key="6">
    <source>
        <dbReference type="Proteomes" id="UP000016570"/>
    </source>
</evidence>
<dbReference type="PRINTS" id="PR00080">
    <property type="entry name" value="SDRFAMILY"/>
</dbReference>
<dbReference type="EMBL" id="BATJ01000011">
    <property type="protein sequence ID" value="GAD68159.1"/>
    <property type="molecule type" value="Genomic_DNA"/>
</dbReference>
<dbReference type="InterPro" id="IPR002347">
    <property type="entry name" value="SDR_fam"/>
</dbReference>
<comment type="similarity">
    <text evidence="1 3">Belongs to the short-chain dehydrogenases/reductases (SDR) family.</text>
</comment>
<evidence type="ECO:0000256" key="2">
    <source>
        <dbReference type="ARBA" id="ARBA00023002"/>
    </source>
</evidence>
<dbReference type="PANTHER" id="PTHR44196:SF1">
    <property type="entry name" value="DEHYDROGENASE_REDUCTASE SDR FAMILY MEMBER 7B"/>
    <property type="match status" value="1"/>
</dbReference>
<evidence type="ECO:0000256" key="1">
    <source>
        <dbReference type="ARBA" id="ARBA00006484"/>
    </source>
</evidence>
<comment type="caution">
    <text evidence="5">The sequence shown here is derived from an EMBL/GenBank/DDBJ whole genome shotgun (WGS) entry which is preliminary data.</text>
</comment>
<dbReference type="PANTHER" id="PTHR44196">
    <property type="entry name" value="DEHYDROGENASE/REDUCTASE SDR FAMILY MEMBER 7B"/>
    <property type="match status" value="1"/>
</dbReference>
<proteinExistence type="inferred from homology"/>
<keyword evidence="6" id="KW-1185">Reference proteome</keyword>
<dbReference type="AlphaFoldDB" id="U3BEL0"/>
<sequence length="269" mass="29551">MQIDNSHILLTGASGGIGRAIAHKLATKGAHLLLVARNAEKLAQLQAELPHPERHDCLSADLASAEGLETLRQRAQQDLRDNQRISAVINNAGSNQFRFLAQRSSDSIEQEIRLNLLTPIWITQSALAWLSRPGIILNIGSTFGSIGYPGYASYCAAKAGVHRFSEAMDRELDGAGVRVLYLAPRATNTELNSAVVHQMNQQLGNHSDAPEVVASHVIAMLEKEHTAKWIGWPEKLFARINQVLPGIVTNAIRKQQSTIHHYINQISKQ</sequence>
<protein>
    <submittedName>
        <fullName evidence="5">Putative oxidoreductase</fullName>
    </submittedName>
</protein>
<dbReference type="GO" id="GO:0016491">
    <property type="term" value="F:oxidoreductase activity"/>
    <property type="evidence" value="ECO:0007669"/>
    <property type="project" value="UniProtKB-KW"/>
</dbReference>
<dbReference type="Gene3D" id="3.40.50.720">
    <property type="entry name" value="NAD(P)-binding Rossmann-like Domain"/>
    <property type="match status" value="1"/>
</dbReference>
<dbReference type="Proteomes" id="UP000016570">
    <property type="component" value="Unassembled WGS sequence"/>
</dbReference>
<reference evidence="5 6" key="1">
    <citation type="submission" date="2013-09" db="EMBL/GenBank/DDBJ databases">
        <title>Whole genome shotgun sequence of Vibrio proteolyticus NBRC 13287.</title>
        <authorList>
            <person name="Isaki S."/>
            <person name="Hosoyama A."/>
            <person name="Numata M."/>
            <person name="Hashimoto M."/>
            <person name="Hosoyama Y."/>
            <person name="Tsuchikane K."/>
            <person name="Noguchi M."/>
            <person name="Hirakata S."/>
            <person name="Ichikawa N."/>
            <person name="Ohji S."/>
            <person name="Yamazoe A."/>
            <person name="Fujita N."/>
        </authorList>
    </citation>
    <scope>NUCLEOTIDE SEQUENCE [LARGE SCALE GENOMIC DNA]</scope>
    <source>
        <strain evidence="5 6">NBRC 13287</strain>
    </source>
</reference>
<evidence type="ECO:0000256" key="3">
    <source>
        <dbReference type="RuleBase" id="RU000363"/>
    </source>
</evidence>
<gene>
    <name evidence="5" type="ORF">VPR01S_11_01530</name>
</gene>
<dbReference type="eggNOG" id="COG0300">
    <property type="taxonomic scope" value="Bacteria"/>
</dbReference>
<dbReference type="Pfam" id="PF00106">
    <property type="entry name" value="adh_short"/>
    <property type="match status" value="1"/>
</dbReference>
<evidence type="ECO:0000313" key="5">
    <source>
        <dbReference type="EMBL" id="GAD68159.1"/>
    </source>
</evidence>
<organism evidence="5 6">
    <name type="scientific">Vibrio proteolyticus NBRC 13287</name>
    <dbReference type="NCBI Taxonomy" id="1219065"/>
    <lineage>
        <taxon>Bacteria</taxon>
        <taxon>Pseudomonadati</taxon>
        <taxon>Pseudomonadota</taxon>
        <taxon>Gammaproteobacteria</taxon>
        <taxon>Vibrionales</taxon>
        <taxon>Vibrionaceae</taxon>
        <taxon>Vibrio</taxon>
    </lineage>
</organism>
<dbReference type="GO" id="GO:0016020">
    <property type="term" value="C:membrane"/>
    <property type="evidence" value="ECO:0007669"/>
    <property type="project" value="TreeGrafter"/>
</dbReference>
<name>U3BEL0_VIBPR</name>
<dbReference type="RefSeq" id="WP_021706130.1">
    <property type="nucleotide sequence ID" value="NZ_BATJ01000011.1"/>
</dbReference>
<dbReference type="InterPro" id="IPR036291">
    <property type="entry name" value="NAD(P)-bd_dom_sf"/>
</dbReference>
<dbReference type="CDD" id="cd05233">
    <property type="entry name" value="SDR_c"/>
    <property type="match status" value="1"/>
</dbReference>
<dbReference type="NCBIfam" id="NF006565">
    <property type="entry name" value="PRK09072.1"/>
    <property type="match status" value="1"/>
</dbReference>
<dbReference type="SUPFAM" id="SSF51735">
    <property type="entry name" value="NAD(P)-binding Rossmann-fold domains"/>
    <property type="match status" value="1"/>
</dbReference>
<dbReference type="PRINTS" id="PR00081">
    <property type="entry name" value="GDHRDH"/>
</dbReference>
<feature type="domain" description="Ketoreductase" evidence="4">
    <location>
        <begin position="6"/>
        <end position="186"/>
    </location>
</feature>
<evidence type="ECO:0000259" key="4">
    <source>
        <dbReference type="SMART" id="SM00822"/>
    </source>
</evidence>
<dbReference type="STRING" id="1219065.VPR01S_11_01530"/>
<dbReference type="InterPro" id="IPR057326">
    <property type="entry name" value="KR_dom"/>
</dbReference>
<dbReference type="SMART" id="SM00822">
    <property type="entry name" value="PKS_KR"/>
    <property type="match status" value="1"/>
</dbReference>
<keyword evidence="2" id="KW-0560">Oxidoreductase</keyword>
<accession>U3BEL0</accession>